<organism evidence="1 2">
    <name type="scientific">Catharanthus roseus</name>
    <name type="common">Madagascar periwinkle</name>
    <name type="synonym">Vinca rosea</name>
    <dbReference type="NCBI Taxonomy" id="4058"/>
    <lineage>
        <taxon>Eukaryota</taxon>
        <taxon>Viridiplantae</taxon>
        <taxon>Streptophyta</taxon>
        <taxon>Embryophyta</taxon>
        <taxon>Tracheophyta</taxon>
        <taxon>Spermatophyta</taxon>
        <taxon>Magnoliopsida</taxon>
        <taxon>eudicotyledons</taxon>
        <taxon>Gunneridae</taxon>
        <taxon>Pentapetalae</taxon>
        <taxon>asterids</taxon>
        <taxon>lamiids</taxon>
        <taxon>Gentianales</taxon>
        <taxon>Apocynaceae</taxon>
        <taxon>Rauvolfioideae</taxon>
        <taxon>Vinceae</taxon>
        <taxon>Catharanthinae</taxon>
        <taxon>Catharanthus</taxon>
    </lineage>
</organism>
<reference evidence="2" key="1">
    <citation type="journal article" date="2023" name="Nat. Plants">
        <title>Single-cell RNA sequencing provides a high-resolution roadmap for understanding the multicellular compartmentation of specialized metabolism.</title>
        <authorList>
            <person name="Sun S."/>
            <person name="Shen X."/>
            <person name="Li Y."/>
            <person name="Li Y."/>
            <person name="Wang S."/>
            <person name="Li R."/>
            <person name="Zhang H."/>
            <person name="Shen G."/>
            <person name="Guo B."/>
            <person name="Wei J."/>
            <person name="Xu J."/>
            <person name="St-Pierre B."/>
            <person name="Chen S."/>
            <person name="Sun C."/>
        </authorList>
    </citation>
    <scope>NUCLEOTIDE SEQUENCE [LARGE SCALE GENOMIC DNA]</scope>
</reference>
<sequence length="188" mass="22766">MTELLETSMDTRRNEYEDALRVTFAVFRLRGTVKDWWLRASKARALKNQPWTWIDFQEEFKTEYIPRWNYSGYWHPYHQWDSQQQLKPPQGRKWRIKRLRREKQLLAQLQPPINRPHGEQRIGNGGWQTLTPVGVHRHVLSKVKVMFLVWETRTYQGPVPWDIISTSGDVQKTRLTPSYRRSHKRKKQ</sequence>
<gene>
    <name evidence="1" type="ORF">M9H77_31014</name>
</gene>
<evidence type="ECO:0000313" key="2">
    <source>
        <dbReference type="Proteomes" id="UP001060085"/>
    </source>
</evidence>
<accession>A0ACC0A069</accession>
<name>A0ACC0A069_CATRO</name>
<protein>
    <submittedName>
        <fullName evidence="1">Uncharacterized protein</fullName>
    </submittedName>
</protein>
<comment type="caution">
    <text evidence="1">The sequence shown here is derived from an EMBL/GenBank/DDBJ whole genome shotgun (WGS) entry which is preliminary data.</text>
</comment>
<dbReference type="EMBL" id="CM044707">
    <property type="protein sequence ID" value="KAI5653827.1"/>
    <property type="molecule type" value="Genomic_DNA"/>
</dbReference>
<keyword evidence="2" id="KW-1185">Reference proteome</keyword>
<dbReference type="Proteomes" id="UP001060085">
    <property type="component" value="Linkage Group LG07"/>
</dbReference>
<proteinExistence type="predicted"/>
<evidence type="ECO:0000313" key="1">
    <source>
        <dbReference type="EMBL" id="KAI5653827.1"/>
    </source>
</evidence>